<evidence type="ECO:0000259" key="3">
    <source>
        <dbReference type="Pfam" id="PF07762"/>
    </source>
</evidence>
<dbReference type="Gramene" id="TraesJAG7B03G04095380.1">
    <property type="protein sequence ID" value="TraesJAG7B03G04095380.1"/>
    <property type="gene ID" value="TraesJAG7B03G04095380"/>
</dbReference>
<dbReference type="PANTHER" id="PTHR33086:SF46">
    <property type="entry name" value="EXPRESSED PROTEIN"/>
    <property type="match status" value="1"/>
</dbReference>
<dbReference type="Gramene" id="TraesWEE_scaffold_020199_01G000100.1">
    <property type="protein sequence ID" value="TraesWEE_scaffold_020199_01G000100.1"/>
    <property type="gene ID" value="TraesWEE_scaffold_020199_01G000100"/>
</dbReference>
<keyword evidence="1" id="KW-0472">Membrane</keyword>
<evidence type="ECO:0000256" key="1">
    <source>
        <dbReference type="SAM" id="Phobius"/>
    </source>
</evidence>
<feature type="transmembrane region" description="Helical" evidence="1">
    <location>
        <begin position="73"/>
        <end position="90"/>
    </location>
</feature>
<dbReference type="Gramene" id="TraesSYM5B03G02889100.1">
    <property type="protein sequence ID" value="TraesSYM5B03G02889100.1"/>
    <property type="gene ID" value="TraesSYM5B03G02889100"/>
</dbReference>
<gene>
    <name evidence="4" type="primary">LOC123160321</name>
</gene>
<reference evidence="4" key="2">
    <citation type="submission" date="2018-10" db="UniProtKB">
        <authorList>
            <consortium name="EnsemblPlants"/>
        </authorList>
    </citation>
    <scope>IDENTIFICATION</scope>
</reference>
<dbReference type="OrthoDB" id="690115at2759"/>
<accession>A0A3B6SC90</accession>
<dbReference type="AlphaFoldDB" id="A0A3B6SC90"/>
<evidence type="ECO:0000313" key="5">
    <source>
        <dbReference type="Proteomes" id="UP000019116"/>
    </source>
</evidence>
<dbReference type="Gramene" id="TraesSTA7B03G04108510.1">
    <property type="protein sequence ID" value="TraesSTA7B03G04108510.1"/>
    <property type="gene ID" value="TraesSTA7B03G04108510"/>
</dbReference>
<dbReference type="PANTHER" id="PTHR33086">
    <property type="entry name" value="OS05G0468200 PROTEIN-RELATED"/>
    <property type="match status" value="1"/>
</dbReference>
<dbReference type="Gramene" id="TraesCAD_scaffold_018236_01G000100.1">
    <property type="protein sequence ID" value="TraesCAD_scaffold_018236_01G000100.1"/>
    <property type="gene ID" value="TraesCAD_scaffold_018236_01G000100"/>
</dbReference>
<dbReference type="KEGG" id="taes:123160321"/>
<dbReference type="Gramene" id="TraesROB_scaffold_014912_01G000100.1">
    <property type="protein sequence ID" value="TraesROB_scaffold_014912_01G000100.1"/>
    <property type="gene ID" value="TraesROB_scaffold_014912_01G000100"/>
</dbReference>
<keyword evidence="1" id="KW-1133">Transmembrane helix</keyword>
<dbReference type="Gramene" id="TraesCS7B03G0428800.1">
    <property type="protein sequence ID" value="TraesCS7B03G0428800.1.CDS"/>
    <property type="gene ID" value="TraesCS7B03G0428800"/>
</dbReference>
<feature type="chain" id="PRO_5043180464" description="DUF1618 domain-containing protein" evidence="2">
    <location>
        <begin position="23"/>
        <end position="416"/>
    </location>
</feature>
<dbReference type="Gramene" id="TraesARI5B03G02902970.1">
    <property type="protein sequence ID" value="TraesARI5B03G02902970.1"/>
    <property type="gene ID" value="TraesARI5B03G02902970"/>
</dbReference>
<evidence type="ECO:0000313" key="4">
    <source>
        <dbReference type="EnsemblPlants" id="TraesCS7B02G157700.1"/>
    </source>
</evidence>
<dbReference type="Gramene" id="TraesLDM7B03G04116060.1">
    <property type="protein sequence ID" value="TraesLDM7B03G04116060.1"/>
    <property type="gene ID" value="TraesLDM7B03G04116060"/>
</dbReference>
<proteinExistence type="predicted"/>
<dbReference type="Gramene" id="TraesLAC7B03G04063770.1">
    <property type="protein sequence ID" value="TraesLAC7B03G04063770.1"/>
    <property type="gene ID" value="TraesLAC7B03G04063770"/>
</dbReference>
<sequence length="416" mass="46689">MAAAAMAAAEWFILYAIPKVAAQEDDSIFEQPTNMSFTFRKAPCPSYVTVASNVVSPDGIIHYPYIAADDGRGIFLLCGYTVLGLTYYLFDPWRRRTLGVIPRVGGLRLRDVAGLIRSGGGDRLMVAELNTWLLDDRGSVTIHCTVDMYGWDEKKCKCSGITAKRPWNGDGVLSHQGFLWWFDLSYCILACDPFAPVPEFYQIMFPSVPDALPFGWNRDIHRCLKVSDGQLRYVQIHGASEKPVVSIWTLSSSDPSKATWGSPTSLPLDVVWEDSSYSDDARLRPGVVPALPLVHPMNANEVYFFLDTCIFAIDLTKKKVVCCEEFGIGWLPPKIRTSRLVHAWQWPRPRPVKVTKMSPQSGPDGFHVNEIGLLTRWKSVKDFHNRAAIIMRSRSELDDTDLDDDSVDSDTSEEEI</sequence>
<dbReference type="GeneID" id="123160321"/>
<feature type="signal peptide" evidence="2">
    <location>
        <begin position="1"/>
        <end position="22"/>
    </location>
</feature>
<dbReference type="EnsemblPlants" id="TraesCS7B02G157700.1">
    <property type="protein sequence ID" value="TraesCS7B02G157700.1"/>
    <property type="gene ID" value="TraesCS7B02G157700"/>
</dbReference>
<keyword evidence="1" id="KW-0812">Transmembrane</keyword>
<dbReference type="Pfam" id="PF07762">
    <property type="entry name" value="DUF1618"/>
    <property type="match status" value="1"/>
</dbReference>
<dbReference type="Gramene" id="TraesCS7B02G157700.1">
    <property type="protein sequence ID" value="TraesCS7B02G157700.1"/>
    <property type="gene ID" value="TraesCS7B02G157700"/>
</dbReference>
<organism evidence="4">
    <name type="scientific">Triticum aestivum</name>
    <name type="common">Wheat</name>
    <dbReference type="NCBI Taxonomy" id="4565"/>
    <lineage>
        <taxon>Eukaryota</taxon>
        <taxon>Viridiplantae</taxon>
        <taxon>Streptophyta</taxon>
        <taxon>Embryophyta</taxon>
        <taxon>Tracheophyta</taxon>
        <taxon>Spermatophyta</taxon>
        <taxon>Magnoliopsida</taxon>
        <taxon>Liliopsida</taxon>
        <taxon>Poales</taxon>
        <taxon>Poaceae</taxon>
        <taxon>BOP clade</taxon>
        <taxon>Pooideae</taxon>
        <taxon>Triticodae</taxon>
        <taxon>Triticeae</taxon>
        <taxon>Triticinae</taxon>
        <taxon>Triticum</taxon>
    </lineage>
</organism>
<dbReference type="InterPro" id="IPR011676">
    <property type="entry name" value="DUF1618"/>
</dbReference>
<dbReference type="Gramene" id="TraesJUL7B03G04150570.1">
    <property type="protein sequence ID" value="TraesJUL7B03G04150570.1"/>
    <property type="gene ID" value="TraesJUL7B03G04150570"/>
</dbReference>
<dbReference type="RefSeq" id="XP_044434058.1">
    <property type="nucleotide sequence ID" value="XM_044578123.1"/>
</dbReference>
<dbReference type="Proteomes" id="UP000019116">
    <property type="component" value="Chromosome 7B"/>
</dbReference>
<keyword evidence="5" id="KW-1185">Reference proteome</keyword>
<dbReference type="Gramene" id="TraesMAC7B03G04107560.1">
    <property type="protein sequence ID" value="TraesMAC7B03G04107560.1"/>
    <property type="gene ID" value="TraesMAC7B03G04107560"/>
</dbReference>
<feature type="domain" description="DUF1618" evidence="3">
    <location>
        <begin position="181"/>
        <end position="303"/>
    </location>
</feature>
<reference evidence="4" key="1">
    <citation type="submission" date="2018-08" db="EMBL/GenBank/DDBJ databases">
        <authorList>
            <person name="Rossello M."/>
        </authorList>
    </citation>
    <scope>NUCLEOTIDE SEQUENCE [LARGE SCALE GENOMIC DNA]</scope>
    <source>
        <strain evidence="4">cv. Chinese Spring</strain>
    </source>
</reference>
<protein>
    <recommendedName>
        <fullName evidence="3">DUF1618 domain-containing protein</fullName>
    </recommendedName>
</protein>
<name>A0A3B6SC90_WHEAT</name>
<dbReference type="OMA" id="FEQPTNI"/>
<dbReference type="Gramene" id="TraesCLE_scaffold_014326_01G000100.1">
    <property type="protein sequence ID" value="TraesCLE_scaffold_014326_01G000100.1"/>
    <property type="gene ID" value="TraesCLE_scaffold_014326_01G000100"/>
</dbReference>
<keyword evidence="2" id="KW-0732">Signal</keyword>
<dbReference type="Gramene" id="TraesNOR7B03G04157850.1">
    <property type="protein sequence ID" value="TraesNOR7B03G04157850.1"/>
    <property type="gene ID" value="TraesNOR7B03G04157850"/>
</dbReference>
<evidence type="ECO:0000256" key="2">
    <source>
        <dbReference type="SAM" id="SignalP"/>
    </source>
</evidence>